<keyword evidence="4" id="KW-1185">Reference proteome</keyword>
<evidence type="ECO:0000256" key="2">
    <source>
        <dbReference type="SAM" id="MobiDB-lite"/>
    </source>
</evidence>
<sequence>MSCSSSLHTDSDFEDSSEDPRYYPQRNALSNSSSFSLESLYQGFPVEEKQYHRSEKIRSFNTMLNTQFSKALDEYRNTSKALIDSSGHRRRGGILLPLITTETKDSMENVLIASFGEVEEGTTKHKALVKSLSDLKLLKAEFEKSKALLEHFVQEIDIAEIERSKLKNEIIEVTNKIGRAVGKKVDKTENCSCVIA</sequence>
<organism evidence="3 4">
    <name type="scientific">Stentor coeruleus</name>
    <dbReference type="NCBI Taxonomy" id="5963"/>
    <lineage>
        <taxon>Eukaryota</taxon>
        <taxon>Sar</taxon>
        <taxon>Alveolata</taxon>
        <taxon>Ciliophora</taxon>
        <taxon>Postciliodesmatophora</taxon>
        <taxon>Heterotrichea</taxon>
        <taxon>Heterotrichida</taxon>
        <taxon>Stentoridae</taxon>
        <taxon>Stentor</taxon>
    </lineage>
</organism>
<keyword evidence="1" id="KW-0175">Coiled coil</keyword>
<comment type="caution">
    <text evidence="3">The sequence shown here is derived from an EMBL/GenBank/DDBJ whole genome shotgun (WGS) entry which is preliminary data.</text>
</comment>
<name>A0A1R2BMU2_9CILI</name>
<gene>
    <name evidence="3" type="ORF">SteCoe_22111</name>
</gene>
<evidence type="ECO:0000313" key="4">
    <source>
        <dbReference type="Proteomes" id="UP000187209"/>
    </source>
</evidence>
<proteinExistence type="predicted"/>
<evidence type="ECO:0000313" key="3">
    <source>
        <dbReference type="EMBL" id="OMJ78139.1"/>
    </source>
</evidence>
<feature type="region of interest" description="Disordered" evidence="2">
    <location>
        <begin position="1"/>
        <end position="28"/>
    </location>
</feature>
<evidence type="ECO:0000256" key="1">
    <source>
        <dbReference type="SAM" id="Coils"/>
    </source>
</evidence>
<accession>A0A1R2BMU2</accession>
<feature type="coiled-coil region" evidence="1">
    <location>
        <begin position="149"/>
        <end position="176"/>
    </location>
</feature>
<dbReference type="AlphaFoldDB" id="A0A1R2BMU2"/>
<dbReference type="Proteomes" id="UP000187209">
    <property type="component" value="Unassembled WGS sequence"/>
</dbReference>
<protein>
    <submittedName>
        <fullName evidence="3">Uncharacterized protein</fullName>
    </submittedName>
</protein>
<reference evidence="3 4" key="1">
    <citation type="submission" date="2016-11" db="EMBL/GenBank/DDBJ databases">
        <title>The macronuclear genome of Stentor coeruleus: a giant cell with tiny introns.</title>
        <authorList>
            <person name="Slabodnick M."/>
            <person name="Ruby J.G."/>
            <person name="Reiff S.B."/>
            <person name="Swart E.C."/>
            <person name="Gosai S."/>
            <person name="Prabakaran S."/>
            <person name="Witkowska E."/>
            <person name="Larue G.E."/>
            <person name="Fisher S."/>
            <person name="Freeman R.M."/>
            <person name="Gunawardena J."/>
            <person name="Chu W."/>
            <person name="Stover N.A."/>
            <person name="Gregory B.D."/>
            <person name="Nowacki M."/>
            <person name="Derisi J."/>
            <person name="Roy S.W."/>
            <person name="Marshall W.F."/>
            <person name="Sood P."/>
        </authorList>
    </citation>
    <scope>NUCLEOTIDE SEQUENCE [LARGE SCALE GENOMIC DNA]</scope>
    <source>
        <strain evidence="3">WM001</strain>
    </source>
</reference>
<dbReference type="EMBL" id="MPUH01000537">
    <property type="protein sequence ID" value="OMJ78139.1"/>
    <property type="molecule type" value="Genomic_DNA"/>
</dbReference>